<protein>
    <recommendedName>
        <fullName evidence="3">Alpha-L-rhamnosidase six-hairpin glycosidase domain-containing protein</fullName>
    </recommendedName>
</protein>
<dbReference type="RefSeq" id="WP_147059183.1">
    <property type="nucleotide sequence ID" value="NZ_CP042437.1"/>
</dbReference>
<reference evidence="1 2" key="1">
    <citation type="journal article" date="2013" name="J. Microbiol.">
        <title>Mucilaginibacter ginsenosidivorax sp. nov., with ginsenoside converting activity isolated from sediment.</title>
        <authorList>
            <person name="Kim J.K."/>
            <person name="Choi T.E."/>
            <person name="Liu Q.M."/>
            <person name="Park H.Y."/>
            <person name="Yi T.H."/>
            <person name="Yoon M.H."/>
            <person name="Kim S.C."/>
            <person name="Im W.T."/>
        </authorList>
    </citation>
    <scope>NUCLEOTIDE SEQUENCE [LARGE SCALE GENOMIC DNA]</scope>
    <source>
        <strain evidence="1 2">KHI28</strain>
    </source>
</reference>
<name>A0A5B8W706_9SPHI</name>
<keyword evidence="2" id="KW-1185">Reference proteome</keyword>
<evidence type="ECO:0008006" key="3">
    <source>
        <dbReference type="Google" id="ProtNLM"/>
    </source>
</evidence>
<accession>A0A5B8W706</accession>
<proteinExistence type="predicted"/>
<dbReference type="SUPFAM" id="SSF48208">
    <property type="entry name" value="Six-hairpin glycosidases"/>
    <property type="match status" value="1"/>
</dbReference>
<dbReference type="Proteomes" id="UP000321362">
    <property type="component" value="Chromosome"/>
</dbReference>
<dbReference type="InterPro" id="IPR008928">
    <property type="entry name" value="6-hairpin_glycosidase_sf"/>
</dbReference>
<dbReference type="InterPro" id="IPR012341">
    <property type="entry name" value="6hp_glycosidase-like_sf"/>
</dbReference>
<dbReference type="OrthoDB" id="2481603at2"/>
<dbReference type="KEGG" id="mgk:FSB76_27475"/>
<organism evidence="1 2">
    <name type="scientific">Mucilaginibacter ginsenosidivorax</name>
    <dbReference type="NCBI Taxonomy" id="862126"/>
    <lineage>
        <taxon>Bacteria</taxon>
        <taxon>Pseudomonadati</taxon>
        <taxon>Bacteroidota</taxon>
        <taxon>Sphingobacteriia</taxon>
        <taxon>Sphingobacteriales</taxon>
        <taxon>Sphingobacteriaceae</taxon>
        <taxon>Mucilaginibacter</taxon>
    </lineage>
</organism>
<evidence type="ECO:0000313" key="2">
    <source>
        <dbReference type="Proteomes" id="UP000321362"/>
    </source>
</evidence>
<sequence>MVLLKYKAALILFLFTGYKIIAQEKEVTFNSSDKELVQSFNWAKETALHYKGADTDPVGPWYESALPPRSAFCMRDVSHQCIGAEILGLSRQNTNMFNLFAANISQSKDWCSYWEINKWAKPAPDDYRNDKEFWYNLPANFDILNASWRMYLWTGDSHYIDAPAFVNFQQKTVKEYIDAWVLYPDSMLKRPAHPNAPAPYNENDAFHRCRGLPSYSEGVPNLKTGADLVAALYRGMLTYSEILATKGKLKEAALYAQKAQQYRKHLEADWWNEKDNQYYTYYSNSNQFGMQEGETFLLWFDALKDTVRANKTVKRVAASRWNVENMSYYPYLLYKFGEWEKAREYILFLSNPSTARREYPEVSYGVIEGVVQGLMGVAPDARTKTLGTIYKTNSADSAFVNHLSLLRTTVNLTHVGRQQSIITNTGKQSFKWKAMFYGTFKRANINGNTVALKKGADDQNRMISFVETTVTPGKKVNIKVY</sequence>
<evidence type="ECO:0000313" key="1">
    <source>
        <dbReference type="EMBL" id="QEC79511.1"/>
    </source>
</evidence>
<dbReference type="GO" id="GO:0005975">
    <property type="term" value="P:carbohydrate metabolic process"/>
    <property type="evidence" value="ECO:0007669"/>
    <property type="project" value="InterPro"/>
</dbReference>
<dbReference type="Gene3D" id="1.50.10.10">
    <property type="match status" value="1"/>
</dbReference>
<dbReference type="EMBL" id="CP042437">
    <property type="protein sequence ID" value="QEC79511.1"/>
    <property type="molecule type" value="Genomic_DNA"/>
</dbReference>
<dbReference type="AlphaFoldDB" id="A0A5B8W706"/>
<gene>
    <name evidence="1" type="ORF">FSB76_27475</name>
</gene>